<gene>
    <name evidence="1" type="ORF">GIL414_LOCUS63960</name>
</gene>
<feature type="non-terminal residue" evidence="1">
    <location>
        <position position="54"/>
    </location>
</feature>
<accession>A0A8S3FL40</accession>
<protein>
    <submittedName>
        <fullName evidence="1">Uncharacterized protein</fullName>
    </submittedName>
</protein>
<name>A0A8S3FL40_9BILA</name>
<dbReference type="EMBL" id="CAJOBJ010270318">
    <property type="protein sequence ID" value="CAF5129754.1"/>
    <property type="molecule type" value="Genomic_DNA"/>
</dbReference>
<proteinExistence type="predicted"/>
<dbReference type="AlphaFoldDB" id="A0A8S3FL40"/>
<evidence type="ECO:0000313" key="2">
    <source>
        <dbReference type="Proteomes" id="UP000681720"/>
    </source>
</evidence>
<comment type="caution">
    <text evidence="1">The sequence shown here is derived from an EMBL/GenBank/DDBJ whole genome shotgun (WGS) entry which is preliminary data.</text>
</comment>
<organism evidence="1 2">
    <name type="scientific">Rotaria magnacalcarata</name>
    <dbReference type="NCBI Taxonomy" id="392030"/>
    <lineage>
        <taxon>Eukaryota</taxon>
        <taxon>Metazoa</taxon>
        <taxon>Spiralia</taxon>
        <taxon>Gnathifera</taxon>
        <taxon>Rotifera</taxon>
        <taxon>Eurotatoria</taxon>
        <taxon>Bdelloidea</taxon>
        <taxon>Philodinida</taxon>
        <taxon>Philodinidae</taxon>
        <taxon>Rotaria</taxon>
    </lineage>
</organism>
<feature type="non-terminal residue" evidence="1">
    <location>
        <position position="1"/>
    </location>
</feature>
<sequence>WVPYGAQGKRRTIVQRAAAAAQYAQPRNVIIQYEPVQVRVVRQFQRLGVVQANP</sequence>
<evidence type="ECO:0000313" key="1">
    <source>
        <dbReference type="EMBL" id="CAF5129754.1"/>
    </source>
</evidence>
<dbReference type="Proteomes" id="UP000681720">
    <property type="component" value="Unassembled WGS sequence"/>
</dbReference>
<reference evidence="1" key="1">
    <citation type="submission" date="2021-02" db="EMBL/GenBank/DDBJ databases">
        <authorList>
            <person name="Nowell W R."/>
        </authorList>
    </citation>
    <scope>NUCLEOTIDE SEQUENCE</scope>
</reference>